<proteinExistence type="predicted"/>
<dbReference type="AlphaFoldDB" id="A0A1I1GRI1"/>
<feature type="transmembrane region" description="Helical" evidence="1">
    <location>
        <begin position="33"/>
        <end position="66"/>
    </location>
</feature>
<dbReference type="RefSeq" id="WP_091502918.1">
    <property type="nucleotide sequence ID" value="NZ_FOLI01000006.1"/>
</dbReference>
<keyword evidence="1" id="KW-1133">Transmembrane helix</keyword>
<dbReference type="NCBIfam" id="TIGR04518">
    <property type="entry name" value="ECF_S_folT_fam"/>
    <property type="match status" value="1"/>
</dbReference>
<dbReference type="EMBL" id="FOLI01000006">
    <property type="protein sequence ID" value="SFC14091.1"/>
    <property type="molecule type" value="Genomic_DNA"/>
</dbReference>
<keyword evidence="1" id="KW-0812">Transmembrane</keyword>
<evidence type="ECO:0000256" key="1">
    <source>
        <dbReference type="SAM" id="Phobius"/>
    </source>
</evidence>
<keyword evidence="1" id="KW-0472">Membrane</keyword>
<keyword evidence="3" id="KW-1185">Reference proteome</keyword>
<feature type="transmembrane region" description="Helical" evidence="1">
    <location>
        <begin position="72"/>
        <end position="90"/>
    </location>
</feature>
<protein>
    <submittedName>
        <fullName evidence="2">ECF transporter S component, folate family</fullName>
    </submittedName>
</protein>
<name>A0A1I1GRI1_9LACO</name>
<evidence type="ECO:0000313" key="3">
    <source>
        <dbReference type="Proteomes" id="UP000199376"/>
    </source>
</evidence>
<reference evidence="2 3" key="1">
    <citation type="submission" date="2016-10" db="EMBL/GenBank/DDBJ databases">
        <authorList>
            <person name="de Groot N.N."/>
        </authorList>
    </citation>
    <scope>NUCLEOTIDE SEQUENCE [LARGE SCALE GENOMIC DNA]</scope>
    <source>
        <strain evidence="2 3">DSM 19113</strain>
    </source>
</reference>
<dbReference type="OrthoDB" id="4624at2"/>
<dbReference type="Proteomes" id="UP000199376">
    <property type="component" value="Unassembled WGS sequence"/>
</dbReference>
<feature type="transmembrane region" description="Helical" evidence="1">
    <location>
        <begin position="6"/>
        <end position="26"/>
    </location>
</feature>
<feature type="transmembrane region" description="Helical" evidence="1">
    <location>
        <begin position="99"/>
        <end position="122"/>
    </location>
</feature>
<sequence length="165" mass="18029">MIKESKKIAGLAVLLAIHILLSRIAIGPDFAKISLAFIPLVIAGYFYGSIANMLMCILANIIVFTIFSTGTFSPFFLFSAALAGFSYGFLKKPTITRIILVNFVVVVGISFFINTAIISFSYHVPLKGLLVSRAIRTAITLVIQIAISIPLLKNSAIQQMKRKMN</sequence>
<accession>A0A1I1GRI1</accession>
<dbReference type="STRING" id="283737.SAMN05660453_1157"/>
<gene>
    <name evidence="2" type="ORF">SAMN05660453_1157</name>
</gene>
<dbReference type="InterPro" id="IPR030949">
    <property type="entry name" value="ECF_S_folate_fam"/>
</dbReference>
<evidence type="ECO:0000313" key="2">
    <source>
        <dbReference type="EMBL" id="SFC14091.1"/>
    </source>
</evidence>
<dbReference type="Gene3D" id="1.10.1760.20">
    <property type="match status" value="1"/>
</dbReference>
<feature type="transmembrane region" description="Helical" evidence="1">
    <location>
        <begin position="134"/>
        <end position="152"/>
    </location>
</feature>
<organism evidence="2 3">
    <name type="scientific">Fructobacillus durionis</name>
    <dbReference type="NCBI Taxonomy" id="283737"/>
    <lineage>
        <taxon>Bacteria</taxon>
        <taxon>Bacillati</taxon>
        <taxon>Bacillota</taxon>
        <taxon>Bacilli</taxon>
        <taxon>Lactobacillales</taxon>
        <taxon>Lactobacillaceae</taxon>
        <taxon>Fructobacillus</taxon>
    </lineage>
</organism>